<evidence type="ECO:0000256" key="7">
    <source>
        <dbReference type="ARBA" id="ARBA00056497"/>
    </source>
</evidence>
<evidence type="ECO:0000256" key="6">
    <source>
        <dbReference type="ARBA" id="ARBA00022723"/>
    </source>
</evidence>
<protein>
    <recommendedName>
        <fullName evidence="8">3-methyl-2-oxobutanoate hydroxymethyltransferase</fullName>
        <ecNumber evidence="8">2.1.2.11</ecNumber>
    </recommendedName>
    <alternativeName>
        <fullName evidence="8">Ketopantoate hydroxymethyltransferase</fullName>
        <shortName evidence="8">KPHMT</shortName>
    </alternativeName>
</protein>
<dbReference type="InterPro" id="IPR040442">
    <property type="entry name" value="Pyrv_kinase-like_dom_sf"/>
</dbReference>
<evidence type="ECO:0000256" key="3">
    <source>
        <dbReference type="ARBA" id="ARBA00011424"/>
    </source>
</evidence>
<keyword evidence="4 8" id="KW-0566">Pantothenate biosynthesis</keyword>
<feature type="binding site" evidence="8 10">
    <location>
        <position position="84"/>
    </location>
    <ligand>
        <name>3-methyl-2-oxobutanoate</name>
        <dbReference type="ChEBI" id="CHEBI:11851"/>
    </ligand>
</feature>
<dbReference type="STRING" id="207949.RED65_14012"/>
<keyword evidence="6 8" id="KW-0479">Metal-binding</keyword>
<dbReference type="FunFam" id="3.20.20.60:FF:000003">
    <property type="entry name" value="3-methyl-2-oxobutanoate hydroxymethyltransferase"/>
    <property type="match status" value="1"/>
</dbReference>
<sequence>MSKTTINTLHKIKQNQEKFSVVTAYDATFAGLASTSGIDVLLVGDSLGMVLQGKDSTVPVTMEEMCYHTQAVKNGNQGSLLMVDMPFMSYATPEQAMANAAELMQAGAEILKLEGGAWLVDTVEMLSERGVPVCAHLGLTPQYVHKFGGYKVQGKEQAAAEQMLADAKAMEAAGADLILLECVPSELAKTLTESINIPVIGIGAGSDTTGQVLVCYDMLGMNSGHVPKFVKNFLIDGRNIQQAFAAFDQEVKSGDFPGPEHGFKA</sequence>
<dbReference type="UniPathway" id="UPA00028">
    <property type="reaction ID" value="UER00003"/>
</dbReference>
<comment type="similarity">
    <text evidence="2 8">Belongs to the PanB family.</text>
</comment>
<comment type="pathway">
    <text evidence="1 8">Cofactor biosynthesis; (R)-pantothenate biosynthesis; (R)-pantoate from 3-methyl-2-oxobutanoate: step 1/2.</text>
</comment>
<evidence type="ECO:0000256" key="2">
    <source>
        <dbReference type="ARBA" id="ARBA00008676"/>
    </source>
</evidence>
<evidence type="ECO:0000313" key="12">
    <source>
        <dbReference type="EMBL" id="EAT11882.1"/>
    </source>
</evidence>
<evidence type="ECO:0000256" key="8">
    <source>
        <dbReference type="HAMAP-Rule" id="MF_00156"/>
    </source>
</evidence>
<dbReference type="InterPro" id="IPR003700">
    <property type="entry name" value="Pantoate_hydroxy_MeTrfase"/>
</dbReference>
<feature type="binding site" evidence="8 11">
    <location>
        <position position="45"/>
    </location>
    <ligand>
        <name>Mg(2+)</name>
        <dbReference type="ChEBI" id="CHEBI:18420"/>
    </ligand>
</feature>
<evidence type="ECO:0000256" key="5">
    <source>
        <dbReference type="ARBA" id="ARBA00022679"/>
    </source>
</evidence>
<dbReference type="GO" id="GO:0032259">
    <property type="term" value="P:methylation"/>
    <property type="evidence" value="ECO:0007669"/>
    <property type="project" value="UniProtKB-KW"/>
</dbReference>
<feature type="active site" description="Proton acceptor" evidence="8 9">
    <location>
        <position position="181"/>
    </location>
</feature>
<feature type="binding site" evidence="8 10">
    <location>
        <begin position="45"/>
        <end position="46"/>
    </location>
    <ligand>
        <name>3-methyl-2-oxobutanoate</name>
        <dbReference type="ChEBI" id="CHEBI:11851"/>
    </ligand>
</feature>
<keyword evidence="8" id="KW-0963">Cytoplasm</keyword>
<dbReference type="NCBIfam" id="NF001452">
    <property type="entry name" value="PRK00311.1"/>
    <property type="match status" value="1"/>
</dbReference>
<feature type="binding site" evidence="8 10">
    <location>
        <position position="112"/>
    </location>
    <ligand>
        <name>3-methyl-2-oxobutanoate</name>
        <dbReference type="ChEBI" id="CHEBI:11851"/>
    </ligand>
</feature>
<name>Q1N0Z2_9GAMM</name>
<comment type="subcellular location">
    <subcellularLocation>
        <location evidence="8">Cytoplasm</location>
    </subcellularLocation>
</comment>
<organism evidence="12 13">
    <name type="scientific">Bermanella marisrubri</name>
    <dbReference type="NCBI Taxonomy" id="207949"/>
    <lineage>
        <taxon>Bacteria</taxon>
        <taxon>Pseudomonadati</taxon>
        <taxon>Pseudomonadota</taxon>
        <taxon>Gammaproteobacteria</taxon>
        <taxon>Oceanospirillales</taxon>
        <taxon>Oceanospirillaceae</taxon>
        <taxon>Bermanella</taxon>
    </lineage>
</organism>
<comment type="catalytic activity">
    <reaction evidence="8">
        <text>(6R)-5,10-methylene-5,6,7,8-tetrahydrofolate + 3-methyl-2-oxobutanoate + H2O = 2-dehydropantoate + (6S)-5,6,7,8-tetrahydrofolate</text>
        <dbReference type="Rhea" id="RHEA:11824"/>
        <dbReference type="ChEBI" id="CHEBI:11561"/>
        <dbReference type="ChEBI" id="CHEBI:11851"/>
        <dbReference type="ChEBI" id="CHEBI:15377"/>
        <dbReference type="ChEBI" id="CHEBI:15636"/>
        <dbReference type="ChEBI" id="CHEBI:57453"/>
        <dbReference type="EC" id="2.1.2.11"/>
    </reaction>
</comment>
<dbReference type="SUPFAM" id="SSF51621">
    <property type="entry name" value="Phosphoenolpyruvate/pyruvate domain"/>
    <property type="match status" value="1"/>
</dbReference>
<dbReference type="Pfam" id="PF02548">
    <property type="entry name" value="Pantoate_transf"/>
    <property type="match status" value="1"/>
</dbReference>
<accession>Q1N0Z2</accession>
<dbReference type="EMBL" id="AAQH01000012">
    <property type="protein sequence ID" value="EAT11882.1"/>
    <property type="molecule type" value="Genomic_DNA"/>
</dbReference>
<dbReference type="PANTHER" id="PTHR20881:SF0">
    <property type="entry name" value="3-METHYL-2-OXOBUTANOATE HYDROXYMETHYLTRANSFERASE"/>
    <property type="match status" value="1"/>
</dbReference>
<dbReference type="GO" id="GO:0000287">
    <property type="term" value="F:magnesium ion binding"/>
    <property type="evidence" value="ECO:0007669"/>
    <property type="project" value="TreeGrafter"/>
</dbReference>
<dbReference type="RefSeq" id="WP_007017897.1">
    <property type="nucleotide sequence ID" value="NZ_CH724115.1"/>
</dbReference>
<dbReference type="GO" id="GO:0003864">
    <property type="term" value="F:3-methyl-2-oxobutanoate hydroxymethyltransferase activity"/>
    <property type="evidence" value="ECO:0007669"/>
    <property type="project" value="UniProtKB-UniRule"/>
</dbReference>
<feature type="binding site" evidence="8 11">
    <location>
        <position position="114"/>
    </location>
    <ligand>
        <name>Mg(2+)</name>
        <dbReference type="ChEBI" id="CHEBI:18420"/>
    </ligand>
</feature>
<keyword evidence="13" id="KW-1185">Reference proteome</keyword>
<dbReference type="HAMAP" id="MF_00156">
    <property type="entry name" value="PanB"/>
    <property type="match status" value="1"/>
</dbReference>
<dbReference type="EC" id="2.1.2.11" evidence="8"/>
<evidence type="ECO:0000256" key="9">
    <source>
        <dbReference type="PIRSR" id="PIRSR000388-1"/>
    </source>
</evidence>
<feature type="binding site" evidence="8 11">
    <location>
        <position position="84"/>
    </location>
    <ligand>
        <name>Mg(2+)</name>
        <dbReference type="ChEBI" id="CHEBI:18420"/>
    </ligand>
</feature>
<dbReference type="GO" id="GO:0015940">
    <property type="term" value="P:pantothenate biosynthetic process"/>
    <property type="evidence" value="ECO:0007669"/>
    <property type="project" value="UniProtKB-UniRule"/>
</dbReference>
<comment type="function">
    <text evidence="7 8">Catalyzes the reversible reaction in which hydroxymethyl group from 5,10-methylenetetrahydrofolate is transferred onto alpha-ketoisovalerate to form ketopantoate.</text>
</comment>
<dbReference type="GO" id="GO:0008168">
    <property type="term" value="F:methyltransferase activity"/>
    <property type="evidence" value="ECO:0007669"/>
    <property type="project" value="UniProtKB-KW"/>
</dbReference>
<dbReference type="AlphaFoldDB" id="Q1N0Z2"/>
<evidence type="ECO:0000256" key="10">
    <source>
        <dbReference type="PIRSR" id="PIRSR000388-2"/>
    </source>
</evidence>
<dbReference type="InterPro" id="IPR015813">
    <property type="entry name" value="Pyrv/PenolPyrv_kinase-like_dom"/>
</dbReference>
<evidence type="ECO:0000256" key="1">
    <source>
        <dbReference type="ARBA" id="ARBA00005033"/>
    </source>
</evidence>
<dbReference type="PIRSF" id="PIRSF000388">
    <property type="entry name" value="Pantoate_hydroxy_MeTrfase"/>
    <property type="match status" value="1"/>
</dbReference>
<keyword evidence="8 11" id="KW-0460">Magnesium</keyword>
<gene>
    <name evidence="8" type="primary">panB</name>
    <name evidence="12" type="ORF">RED65_14012</name>
</gene>
<evidence type="ECO:0000256" key="11">
    <source>
        <dbReference type="PIRSR" id="PIRSR000388-3"/>
    </source>
</evidence>
<reference evidence="12 13" key="1">
    <citation type="submission" date="2006-03" db="EMBL/GenBank/DDBJ databases">
        <authorList>
            <person name="Pinhassi J."/>
            <person name="Pedros-Alio C."/>
            <person name="Ferriera S."/>
            <person name="Johnson J."/>
            <person name="Kravitz S."/>
            <person name="Halpern A."/>
            <person name="Remington K."/>
            <person name="Beeson K."/>
            <person name="Tran B."/>
            <person name="Rogers Y.-H."/>
            <person name="Friedman R."/>
            <person name="Venter J.C."/>
        </authorList>
    </citation>
    <scope>NUCLEOTIDE SEQUENCE [LARGE SCALE GENOMIC DNA]</scope>
    <source>
        <strain evidence="12 13">RED65</strain>
    </source>
</reference>
<dbReference type="NCBIfam" id="TIGR00222">
    <property type="entry name" value="panB"/>
    <property type="match status" value="1"/>
</dbReference>
<keyword evidence="12" id="KW-0489">Methyltransferase</keyword>
<dbReference type="Proteomes" id="UP000004263">
    <property type="component" value="Unassembled WGS sequence"/>
</dbReference>
<comment type="cofactor">
    <cofactor evidence="8 11">
        <name>Mg(2+)</name>
        <dbReference type="ChEBI" id="CHEBI:18420"/>
    </cofactor>
    <text evidence="8 11">Binds 1 Mg(2+) ion per subunit.</text>
</comment>
<comment type="caution">
    <text evidence="12">The sequence shown here is derived from an EMBL/GenBank/DDBJ whole genome shotgun (WGS) entry which is preliminary data.</text>
</comment>
<proteinExistence type="inferred from homology"/>
<dbReference type="HOGENOM" id="CLU_036645_1_0_6"/>
<evidence type="ECO:0000313" key="13">
    <source>
        <dbReference type="Proteomes" id="UP000004263"/>
    </source>
</evidence>
<dbReference type="GO" id="GO:0005737">
    <property type="term" value="C:cytoplasm"/>
    <property type="evidence" value="ECO:0007669"/>
    <property type="project" value="UniProtKB-SubCell"/>
</dbReference>
<keyword evidence="5 8" id="KW-0808">Transferase</keyword>
<dbReference type="PANTHER" id="PTHR20881">
    <property type="entry name" value="3-METHYL-2-OXOBUTANOATE HYDROXYMETHYLTRANSFERASE"/>
    <property type="match status" value="1"/>
</dbReference>
<dbReference type="Gene3D" id="3.20.20.60">
    <property type="entry name" value="Phosphoenolpyruvate-binding domains"/>
    <property type="match status" value="1"/>
</dbReference>
<dbReference type="OrthoDB" id="9781789at2"/>
<dbReference type="CDD" id="cd06557">
    <property type="entry name" value="KPHMT-like"/>
    <property type="match status" value="1"/>
</dbReference>
<comment type="subunit">
    <text evidence="3 8">Homodecamer; pentamer of dimers.</text>
</comment>
<evidence type="ECO:0000256" key="4">
    <source>
        <dbReference type="ARBA" id="ARBA00022655"/>
    </source>
</evidence>